<sequence length="194" mass="21892">MASCSTRMDDVEGDFSIDNLYKETMGVVEIYKKQTFKACRAKINELGDTALHLAVSMAPEDIVEELVLIISQFDKNGLRMINKKGNTILHVASSTSKVRTCICIAEADRSLGDVRNNDGESPLFLAAFHDLAFKMLHLDPSLAYSVNEGGITPMHLIACKPSAFRSACHLQWWEKIIYYCKYYSIFKLQITCFY</sequence>
<accession>A0AAW0KMQ2</accession>
<gene>
    <name evidence="1" type="primary">BAD1_7</name>
    <name evidence="1" type="ORF">CFP56_016391</name>
</gene>
<keyword evidence="2" id="KW-1185">Reference proteome</keyword>
<dbReference type="Pfam" id="PF00023">
    <property type="entry name" value="Ank"/>
    <property type="match status" value="1"/>
</dbReference>
<evidence type="ECO:0000313" key="2">
    <source>
        <dbReference type="Proteomes" id="UP000237347"/>
    </source>
</evidence>
<dbReference type="InterPro" id="IPR002110">
    <property type="entry name" value="Ankyrin_rpt"/>
</dbReference>
<dbReference type="AlphaFoldDB" id="A0AAW0KMQ2"/>
<dbReference type="EMBL" id="PKMF04000257">
    <property type="protein sequence ID" value="KAK7840617.1"/>
    <property type="molecule type" value="Genomic_DNA"/>
</dbReference>
<name>A0AAW0KMQ2_QUESU</name>
<dbReference type="PANTHER" id="PTHR24121">
    <property type="entry name" value="NO MECHANORECEPTOR POTENTIAL C, ISOFORM D-RELATED"/>
    <property type="match status" value="1"/>
</dbReference>
<dbReference type="SUPFAM" id="SSF48403">
    <property type="entry name" value="Ankyrin repeat"/>
    <property type="match status" value="1"/>
</dbReference>
<proteinExistence type="predicted"/>
<protein>
    <submittedName>
        <fullName evidence="1">Ankyrin repeat-containing protein bda1</fullName>
    </submittedName>
</protein>
<dbReference type="PANTHER" id="PTHR24121:SF15">
    <property type="entry name" value="ANKYRIN REPEAT PROTEIN"/>
    <property type="match status" value="1"/>
</dbReference>
<dbReference type="InterPro" id="IPR036770">
    <property type="entry name" value="Ankyrin_rpt-contain_sf"/>
</dbReference>
<comment type="caution">
    <text evidence="1">The sequence shown here is derived from an EMBL/GenBank/DDBJ whole genome shotgun (WGS) entry which is preliminary data.</text>
</comment>
<reference evidence="1 2" key="1">
    <citation type="journal article" date="2018" name="Sci. Data">
        <title>The draft genome sequence of cork oak.</title>
        <authorList>
            <person name="Ramos A.M."/>
            <person name="Usie A."/>
            <person name="Barbosa P."/>
            <person name="Barros P.M."/>
            <person name="Capote T."/>
            <person name="Chaves I."/>
            <person name="Simoes F."/>
            <person name="Abreu I."/>
            <person name="Carrasquinho I."/>
            <person name="Faro C."/>
            <person name="Guimaraes J.B."/>
            <person name="Mendonca D."/>
            <person name="Nobrega F."/>
            <person name="Rodrigues L."/>
            <person name="Saibo N.J.M."/>
            <person name="Varela M.C."/>
            <person name="Egas C."/>
            <person name="Matos J."/>
            <person name="Miguel C.M."/>
            <person name="Oliveira M.M."/>
            <person name="Ricardo C.P."/>
            <person name="Goncalves S."/>
        </authorList>
    </citation>
    <scope>NUCLEOTIDE SEQUENCE [LARGE SCALE GENOMIC DNA]</scope>
    <source>
        <strain evidence="2">cv. HL8</strain>
    </source>
</reference>
<dbReference type="Gene3D" id="1.25.40.20">
    <property type="entry name" value="Ankyrin repeat-containing domain"/>
    <property type="match status" value="1"/>
</dbReference>
<dbReference type="Proteomes" id="UP000237347">
    <property type="component" value="Unassembled WGS sequence"/>
</dbReference>
<evidence type="ECO:0000313" key="1">
    <source>
        <dbReference type="EMBL" id="KAK7840617.1"/>
    </source>
</evidence>
<organism evidence="1 2">
    <name type="scientific">Quercus suber</name>
    <name type="common">Cork oak</name>
    <dbReference type="NCBI Taxonomy" id="58331"/>
    <lineage>
        <taxon>Eukaryota</taxon>
        <taxon>Viridiplantae</taxon>
        <taxon>Streptophyta</taxon>
        <taxon>Embryophyta</taxon>
        <taxon>Tracheophyta</taxon>
        <taxon>Spermatophyta</taxon>
        <taxon>Magnoliopsida</taxon>
        <taxon>eudicotyledons</taxon>
        <taxon>Gunneridae</taxon>
        <taxon>Pentapetalae</taxon>
        <taxon>rosids</taxon>
        <taxon>fabids</taxon>
        <taxon>Fagales</taxon>
        <taxon>Fagaceae</taxon>
        <taxon>Quercus</taxon>
    </lineage>
</organism>